<dbReference type="InterPro" id="IPR013825">
    <property type="entry name" value="Topo_IA_cen_sub2"/>
</dbReference>
<dbReference type="PANTHER" id="PTHR42785:SF1">
    <property type="entry name" value="DNA TOPOISOMERASE"/>
    <property type="match status" value="1"/>
</dbReference>
<comment type="catalytic activity">
    <reaction evidence="1">
        <text>ATP-independent breakage of single-stranded DNA, followed by passage and rejoining.</text>
        <dbReference type="EC" id="5.6.2.1"/>
    </reaction>
</comment>
<dbReference type="EMBL" id="CP103423">
    <property type="protein sequence ID" value="UWD34499.1"/>
    <property type="molecule type" value="Genomic_DNA"/>
</dbReference>
<evidence type="ECO:0000313" key="13">
    <source>
        <dbReference type="EMBL" id="UWD34499.1"/>
    </source>
</evidence>
<dbReference type="SMART" id="SM00437">
    <property type="entry name" value="TOP1Ac"/>
    <property type="match status" value="1"/>
</dbReference>
<dbReference type="InterPro" id="IPR023406">
    <property type="entry name" value="Topo_IA_AS"/>
</dbReference>
<dbReference type="PANTHER" id="PTHR42785">
    <property type="entry name" value="DNA TOPOISOMERASE, TYPE IA, CORE"/>
    <property type="match status" value="1"/>
</dbReference>
<dbReference type="PRINTS" id="PR00417">
    <property type="entry name" value="PRTPISMRASEI"/>
</dbReference>
<gene>
    <name evidence="13" type="ORF">NX772_01555</name>
</gene>
<sequence>MNLFIIEGLGKLKTISSYLGKDFKVIATGGHLRDLTISKENNLGFNFNNFQANWSVIDSNKKKIIKEINQYGKQVDNIYIATDPDREGEAIAWHISEVLDSSLKNKVSRVCFNEITKEAILNSILNKTNINQNLVNAQFVRRIYDRYFGFKASNVVQKVLKQKSAGRVQSVALTILEKRQQEIEKFVETNSWTLEPELNNLKLKLIDKDFEIGMIFNKDQEAKEIYNLLSEKFILKSLETNDNSIKKPLKPFTTSELQKTAGKKFKLNAETIEKTLQNLYQGVTINGIQKALISYPRTDSTRISDEFNLKASEFVHNNFEKEFWNDSYWFNQIKQKDSAQDGHEALRPIDFNIKPNEIKEFLTEEEFNIYSLIYEKTLECYLAFSVYKKTTFKFENNSHIFKSETKSRIFKGFEILKNKTEEENKIDINDWEVNKEYFLSKNENWIVKHTTKPPENFTQATLIAYLERKGIGRPSTYATMAQINIKNGYVFEDKKTNKLFLNIAGRDTAKFEIEKFSNTISETFTKDMEEKLDGISKGHLNWKDSLIELKNIVDKELENISFPKGYEIEYLENAFCPKCNSKLINKEKLISCENYFYDVKTKKSIGKCDYIKWKNKY</sequence>
<keyword evidence="14" id="KW-1185">Reference proteome</keyword>
<dbReference type="RefSeq" id="WP_051542233.1">
    <property type="nucleotide sequence ID" value="NZ_CP103423.1"/>
</dbReference>
<evidence type="ECO:0000256" key="5">
    <source>
        <dbReference type="ARBA" id="ARBA00023125"/>
    </source>
</evidence>
<dbReference type="InterPro" id="IPR003602">
    <property type="entry name" value="Topo_IA_DNA-bd_dom"/>
</dbReference>
<evidence type="ECO:0000256" key="4">
    <source>
        <dbReference type="ARBA" id="ARBA00023029"/>
    </source>
</evidence>
<dbReference type="InterPro" id="IPR013826">
    <property type="entry name" value="Topo_IA_cen_sub3"/>
</dbReference>
<proteinExistence type="inferred from homology"/>
<dbReference type="Pfam" id="PF01751">
    <property type="entry name" value="Toprim"/>
    <property type="match status" value="1"/>
</dbReference>
<dbReference type="InterPro" id="IPR013497">
    <property type="entry name" value="Topo_IA_cen"/>
</dbReference>
<dbReference type="Gene3D" id="3.40.50.140">
    <property type="match status" value="1"/>
</dbReference>
<keyword evidence="4" id="KW-0799">Topoisomerase</keyword>
<keyword evidence="5" id="KW-0238">DNA-binding</keyword>
<evidence type="ECO:0000256" key="2">
    <source>
        <dbReference type="ARBA" id="ARBA00009446"/>
    </source>
</evidence>
<dbReference type="SUPFAM" id="SSF56712">
    <property type="entry name" value="Prokaryotic type I DNA topoisomerase"/>
    <property type="match status" value="1"/>
</dbReference>
<dbReference type="GO" id="GO:0016853">
    <property type="term" value="F:isomerase activity"/>
    <property type="evidence" value="ECO:0007669"/>
    <property type="project" value="UniProtKB-KW"/>
</dbReference>
<dbReference type="SMART" id="SM00436">
    <property type="entry name" value="TOP1Bc"/>
    <property type="match status" value="1"/>
</dbReference>
<dbReference type="InterPro" id="IPR000380">
    <property type="entry name" value="Topo_IA"/>
</dbReference>
<evidence type="ECO:0000256" key="10">
    <source>
        <dbReference type="ARBA" id="ARBA00032877"/>
    </source>
</evidence>
<dbReference type="PROSITE" id="PS50880">
    <property type="entry name" value="TOPRIM"/>
    <property type="match status" value="1"/>
</dbReference>
<dbReference type="SMART" id="SM00493">
    <property type="entry name" value="TOPRIM"/>
    <property type="match status" value="1"/>
</dbReference>
<reference evidence="13" key="1">
    <citation type="submission" date="2022-08" db="EMBL/GenBank/DDBJ databases">
        <title>Complete genome sequence of Mycoplasma molare type strain H 542.</title>
        <authorList>
            <person name="Spergser J."/>
        </authorList>
    </citation>
    <scope>NUCLEOTIDE SEQUENCE</scope>
    <source>
        <strain evidence="13">H 542</strain>
    </source>
</reference>
<name>A0ABY5TVY2_9BACT</name>
<dbReference type="Proteomes" id="UP001058364">
    <property type="component" value="Chromosome"/>
</dbReference>
<feature type="domain" description="Topo IA-type catalytic" evidence="12">
    <location>
        <begin position="131"/>
        <end position="557"/>
    </location>
</feature>
<feature type="domain" description="Toprim" evidence="11">
    <location>
        <begin position="1"/>
        <end position="115"/>
    </location>
</feature>
<organism evidence="13 14">
    <name type="scientific">Mesomycoplasma molare</name>
    <dbReference type="NCBI Taxonomy" id="171288"/>
    <lineage>
        <taxon>Bacteria</taxon>
        <taxon>Bacillati</taxon>
        <taxon>Mycoplasmatota</taxon>
        <taxon>Mycoplasmoidales</taxon>
        <taxon>Metamycoplasmataceae</taxon>
        <taxon>Mesomycoplasma</taxon>
    </lineage>
</organism>
<dbReference type="EC" id="5.6.2.1" evidence="3"/>
<protein>
    <recommendedName>
        <fullName evidence="3">DNA topoisomerase</fullName>
        <ecNumber evidence="3">5.6.2.1</ecNumber>
    </recommendedName>
    <alternativeName>
        <fullName evidence="10">Omega-protein</fullName>
    </alternativeName>
    <alternativeName>
        <fullName evidence="9">Relaxing enzyme</fullName>
    </alternativeName>
    <alternativeName>
        <fullName evidence="7">Swivelase</fullName>
    </alternativeName>
    <alternativeName>
        <fullName evidence="8">Untwisting enzyme</fullName>
    </alternativeName>
</protein>
<evidence type="ECO:0000256" key="7">
    <source>
        <dbReference type="ARBA" id="ARBA00030003"/>
    </source>
</evidence>
<dbReference type="InterPro" id="IPR006171">
    <property type="entry name" value="TOPRIM_dom"/>
</dbReference>
<dbReference type="PROSITE" id="PS00396">
    <property type="entry name" value="TOPO_IA_1"/>
    <property type="match status" value="1"/>
</dbReference>
<evidence type="ECO:0000256" key="1">
    <source>
        <dbReference type="ARBA" id="ARBA00000213"/>
    </source>
</evidence>
<evidence type="ECO:0000313" key="14">
    <source>
        <dbReference type="Proteomes" id="UP001058364"/>
    </source>
</evidence>
<dbReference type="InterPro" id="IPR003601">
    <property type="entry name" value="Topo_IA_2"/>
</dbReference>
<dbReference type="Pfam" id="PF01131">
    <property type="entry name" value="Topoisom_bac"/>
    <property type="match status" value="1"/>
</dbReference>
<comment type="similarity">
    <text evidence="2">Belongs to the type IA topoisomerase family.</text>
</comment>
<keyword evidence="6 13" id="KW-0413">Isomerase</keyword>
<dbReference type="PROSITE" id="PS52039">
    <property type="entry name" value="TOPO_IA_2"/>
    <property type="match status" value="1"/>
</dbReference>
<evidence type="ECO:0000256" key="9">
    <source>
        <dbReference type="ARBA" id="ARBA00032235"/>
    </source>
</evidence>
<evidence type="ECO:0000256" key="3">
    <source>
        <dbReference type="ARBA" id="ARBA00012891"/>
    </source>
</evidence>
<dbReference type="Gene3D" id="1.10.290.10">
    <property type="entry name" value="Topoisomerase I, domain 4"/>
    <property type="match status" value="1"/>
</dbReference>
<evidence type="ECO:0000256" key="8">
    <source>
        <dbReference type="ARBA" id="ARBA00031985"/>
    </source>
</evidence>
<accession>A0ABY5TVY2</accession>
<dbReference type="Gene3D" id="1.10.460.10">
    <property type="entry name" value="Topoisomerase I, domain 2"/>
    <property type="match status" value="1"/>
</dbReference>
<evidence type="ECO:0000259" key="12">
    <source>
        <dbReference type="PROSITE" id="PS52039"/>
    </source>
</evidence>
<dbReference type="Gene3D" id="2.70.20.10">
    <property type="entry name" value="Topoisomerase I, domain 3"/>
    <property type="match status" value="1"/>
</dbReference>
<dbReference type="InterPro" id="IPR023405">
    <property type="entry name" value="Topo_IA_core_domain"/>
</dbReference>
<dbReference type="InterPro" id="IPR013824">
    <property type="entry name" value="Topo_IA_cen_sub1"/>
</dbReference>
<evidence type="ECO:0000259" key="11">
    <source>
        <dbReference type="PROSITE" id="PS50880"/>
    </source>
</evidence>
<dbReference type="CDD" id="cd00186">
    <property type="entry name" value="TOP1Ac"/>
    <property type="match status" value="1"/>
</dbReference>
<evidence type="ECO:0000256" key="6">
    <source>
        <dbReference type="ARBA" id="ARBA00023235"/>
    </source>
</evidence>